<name>A0A9P9AG87_9PEZI</name>
<dbReference type="Pfam" id="PF10544">
    <property type="entry name" value="T5orf172"/>
    <property type="match status" value="1"/>
</dbReference>
<evidence type="ECO:0000313" key="2">
    <source>
        <dbReference type="EMBL" id="KAH6693399.1"/>
    </source>
</evidence>
<dbReference type="Proteomes" id="UP000770015">
    <property type="component" value="Unassembled WGS sequence"/>
</dbReference>
<accession>A0A9P9AG87</accession>
<evidence type="ECO:0000259" key="1">
    <source>
        <dbReference type="Pfam" id="PF10544"/>
    </source>
</evidence>
<dbReference type="PANTHER" id="PTHR28094">
    <property type="entry name" value="MEIOTICALLY UP-REGULATED GENE 113 PROTEIN"/>
    <property type="match status" value="1"/>
</dbReference>
<dbReference type="OrthoDB" id="2417614at2759"/>
<dbReference type="EMBL" id="JAGSXJ010000003">
    <property type="protein sequence ID" value="KAH6693399.1"/>
    <property type="molecule type" value="Genomic_DNA"/>
</dbReference>
<dbReference type="InterPro" id="IPR018306">
    <property type="entry name" value="Phage_T5_Orf172_DNA-bd"/>
</dbReference>
<sequence length="193" mass="21683">MSPSPLAAIQPTPPPTPRLILSTIVAATNAPASGPHTFAPYIKVRSLVDIDTDIRDLLLAGLDPKDTGRSGWVYGFRFPAAYTITALPKPYSAHDSPDAVARQHRGVFRVPTRYYLLVEGLVHLELDGTRRRETVPCPKCQVRHIEWFEVDAAVARHKVEAWRDWVGREPFEGRVLKKEWVARLRMVKIGQEG</sequence>
<proteinExistence type="predicted"/>
<keyword evidence="3" id="KW-1185">Reference proteome</keyword>
<comment type="caution">
    <text evidence="2">The sequence shown here is derived from an EMBL/GenBank/DDBJ whole genome shotgun (WGS) entry which is preliminary data.</text>
</comment>
<organism evidence="2 3">
    <name type="scientific">Plectosphaerella plurivora</name>
    <dbReference type="NCBI Taxonomy" id="936078"/>
    <lineage>
        <taxon>Eukaryota</taxon>
        <taxon>Fungi</taxon>
        <taxon>Dikarya</taxon>
        <taxon>Ascomycota</taxon>
        <taxon>Pezizomycotina</taxon>
        <taxon>Sordariomycetes</taxon>
        <taxon>Hypocreomycetidae</taxon>
        <taxon>Glomerellales</taxon>
        <taxon>Plectosphaerellaceae</taxon>
        <taxon>Plectosphaerella</taxon>
    </lineage>
</organism>
<feature type="domain" description="Bacteriophage T5 Orf172 DNA-binding" evidence="1">
    <location>
        <begin position="112"/>
        <end position="163"/>
    </location>
</feature>
<dbReference type="PANTHER" id="PTHR28094:SF1">
    <property type="entry name" value="MEIOTICALLY UP-REGULATED GENE 113 PROTEIN"/>
    <property type="match status" value="1"/>
</dbReference>
<dbReference type="InterPro" id="IPR053006">
    <property type="entry name" value="Meiosis_regulatory"/>
</dbReference>
<reference evidence="2" key="1">
    <citation type="journal article" date="2021" name="Nat. Commun.">
        <title>Genetic determinants of endophytism in the Arabidopsis root mycobiome.</title>
        <authorList>
            <person name="Mesny F."/>
            <person name="Miyauchi S."/>
            <person name="Thiergart T."/>
            <person name="Pickel B."/>
            <person name="Atanasova L."/>
            <person name="Karlsson M."/>
            <person name="Huettel B."/>
            <person name="Barry K.W."/>
            <person name="Haridas S."/>
            <person name="Chen C."/>
            <person name="Bauer D."/>
            <person name="Andreopoulos W."/>
            <person name="Pangilinan J."/>
            <person name="LaButti K."/>
            <person name="Riley R."/>
            <person name="Lipzen A."/>
            <person name="Clum A."/>
            <person name="Drula E."/>
            <person name="Henrissat B."/>
            <person name="Kohler A."/>
            <person name="Grigoriev I.V."/>
            <person name="Martin F.M."/>
            <person name="Hacquard S."/>
        </authorList>
    </citation>
    <scope>NUCLEOTIDE SEQUENCE</scope>
    <source>
        <strain evidence="2">MPI-SDFR-AT-0117</strain>
    </source>
</reference>
<gene>
    <name evidence="2" type="ORF">F5X68DRAFT_187240</name>
</gene>
<protein>
    <recommendedName>
        <fullName evidence="1">Bacteriophage T5 Orf172 DNA-binding domain-containing protein</fullName>
    </recommendedName>
</protein>
<dbReference type="AlphaFoldDB" id="A0A9P9AG87"/>
<evidence type="ECO:0000313" key="3">
    <source>
        <dbReference type="Proteomes" id="UP000770015"/>
    </source>
</evidence>